<reference evidence="1" key="1">
    <citation type="journal article" date="2023" name="Plant J.">
        <title>Genome sequences and population genomics provide insights into the demographic history, inbreeding, and mutation load of two 'living fossil' tree species of Dipteronia.</title>
        <authorList>
            <person name="Feng Y."/>
            <person name="Comes H.P."/>
            <person name="Chen J."/>
            <person name="Zhu S."/>
            <person name="Lu R."/>
            <person name="Zhang X."/>
            <person name="Li P."/>
            <person name="Qiu J."/>
            <person name="Olsen K.M."/>
            <person name="Qiu Y."/>
        </authorList>
    </citation>
    <scope>NUCLEOTIDE SEQUENCE</scope>
    <source>
        <strain evidence="1">NBL</strain>
    </source>
</reference>
<dbReference type="AlphaFoldDB" id="A0AAE0AV27"/>
<dbReference type="EMBL" id="JANJYJ010000003">
    <property type="protein sequence ID" value="KAK3224149.1"/>
    <property type="molecule type" value="Genomic_DNA"/>
</dbReference>
<sequence length="169" mass="19290">MDTSLWLLNINGHLFNTTTTTTIRFLKFPRRNVAVSIPISSPFRTPNLSLLRCSYSHHSSSPFLSQLPDGTVDSVFTWNPAPQSSRHDHLMVMEKIKGCVVDSGGGRHLSPQLYLYNTDDKVIPCKSVEMLMEEQRKMGRNVISLNFGSSSHLQHFLIFRNKYSRLLHD</sequence>
<keyword evidence="2" id="KW-1185">Reference proteome</keyword>
<dbReference type="PANTHER" id="PTHR12265:SF11">
    <property type="entry name" value="ALPHA_BETA-HYDROLASES SUPERFAMILY PROTEIN"/>
    <property type="match status" value="1"/>
</dbReference>
<gene>
    <name evidence="1" type="ORF">Dsin_011174</name>
</gene>
<comment type="caution">
    <text evidence="1">The sequence shown here is derived from an EMBL/GenBank/DDBJ whole genome shotgun (WGS) entry which is preliminary data.</text>
</comment>
<proteinExistence type="predicted"/>
<name>A0AAE0AV27_9ROSI</name>
<dbReference type="Proteomes" id="UP001281410">
    <property type="component" value="Unassembled WGS sequence"/>
</dbReference>
<dbReference type="Pfam" id="PF05705">
    <property type="entry name" value="DUF829"/>
    <property type="match status" value="1"/>
</dbReference>
<organism evidence="1 2">
    <name type="scientific">Dipteronia sinensis</name>
    <dbReference type="NCBI Taxonomy" id="43782"/>
    <lineage>
        <taxon>Eukaryota</taxon>
        <taxon>Viridiplantae</taxon>
        <taxon>Streptophyta</taxon>
        <taxon>Embryophyta</taxon>
        <taxon>Tracheophyta</taxon>
        <taxon>Spermatophyta</taxon>
        <taxon>Magnoliopsida</taxon>
        <taxon>eudicotyledons</taxon>
        <taxon>Gunneridae</taxon>
        <taxon>Pentapetalae</taxon>
        <taxon>rosids</taxon>
        <taxon>malvids</taxon>
        <taxon>Sapindales</taxon>
        <taxon>Sapindaceae</taxon>
        <taxon>Hippocastanoideae</taxon>
        <taxon>Acereae</taxon>
        <taxon>Dipteronia</taxon>
    </lineage>
</organism>
<dbReference type="PANTHER" id="PTHR12265">
    <property type="entry name" value="TRANSMEMBRANE PROTEIN 53"/>
    <property type="match status" value="1"/>
</dbReference>
<accession>A0AAE0AV27</accession>
<dbReference type="InterPro" id="IPR008547">
    <property type="entry name" value="DUF829_TMEM53"/>
</dbReference>
<protein>
    <submittedName>
        <fullName evidence="1">Uncharacterized protein</fullName>
    </submittedName>
</protein>
<evidence type="ECO:0000313" key="2">
    <source>
        <dbReference type="Proteomes" id="UP001281410"/>
    </source>
</evidence>
<evidence type="ECO:0000313" key="1">
    <source>
        <dbReference type="EMBL" id="KAK3224149.1"/>
    </source>
</evidence>